<dbReference type="GO" id="GO:0016747">
    <property type="term" value="F:acyltransferase activity, transferring groups other than amino-acyl groups"/>
    <property type="evidence" value="ECO:0007669"/>
    <property type="project" value="InterPro"/>
</dbReference>
<evidence type="ECO:0000313" key="3">
    <source>
        <dbReference type="Proteomes" id="UP000199136"/>
    </source>
</evidence>
<feature type="domain" description="N-acetyltransferase" evidence="1">
    <location>
        <begin position="1"/>
        <end position="188"/>
    </location>
</feature>
<organism evidence="2 3">
    <name type="scientific">Desemzia incerta</name>
    <dbReference type="NCBI Taxonomy" id="82801"/>
    <lineage>
        <taxon>Bacteria</taxon>
        <taxon>Bacillati</taxon>
        <taxon>Bacillota</taxon>
        <taxon>Bacilli</taxon>
        <taxon>Lactobacillales</taxon>
        <taxon>Carnobacteriaceae</taxon>
        <taxon>Desemzia</taxon>
    </lineage>
</organism>
<name>A0A1I5UQV9_9LACT</name>
<dbReference type="Proteomes" id="UP000199136">
    <property type="component" value="Unassembled WGS sequence"/>
</dbReference>
<dbReference type="Gene3D" id="3.40.630.30">
    <property type="match status" value="1"/>
</dbReference>
<dbReference type="RefSeq" id="WP_092479172.1">
    <property type="nucleotide sequence ID" value="NZ_FOXW01000001.1"/>
</dbReference>
<dbReference type="PANTHER" id="PTHR43072">
    <property type="entry name" value="N-ACETYLTRANSFERASE"/>
    <property type="match status" value="1"/>
</dbReference>
<dbReference type="STRING" id="82801.SAMN04488506_0138"/>
<accession>A0A1I5UQV9</accession>
<evidence type="ECO:0000313" key="2">
    <source>
        <dbReference type="EMBL" id="SFP97592.1"/>
    </source>
</evidence>
<dbReference type="OrthoDB" id="5319888at2"/>
<sequence>MIRQAELKDTEKLIEGILAIWRDMEAPFVTEIPLAELKEIISESMNQEDFRFHYANGIVYEIDGKIAGFAYGYKGEMEEGIDQGFKQLLIDRGYHHKINLTFDLETEPGEWYLDMLYTYPDFRKQGVATKLLAELPAAAKKAGETAIGLNCDVANPTAKNLYENQGYKKIKTITIVGHEYDHMVKNID</sequence>
<dbReference type="PROSITE" id="PS51186">
    <property type="entry name" value="GNAT"/>
    <property type="match status" value="1"/>
</dbReference>
<evidence type="ECO:0000259" key="1">
    <source>
        <dbReference type="PROSITE" id="PS51186"/>
    </source>
</evidence>
<dbReference type="EMBL" id="FOXW01000001">
    <property type="protein sequence ID" value="SFP97592.1"/>
    <property type="molecule type" value="Genomic_DNA"/>
</dbReference>
<dbReference type="InterPro" id="IPR000182">
    <property type="entry name" value="GNAT_dom"/>
</dbReference>
<dbReference type="SUPFAM" id="SSF55729">
    <property type="entry name" value="Acyl-CoA N-acyltransferases (Nat)"/>
    <property type="match status" value="1"/>
</dbReference>
<keyword evidence="3" id="KW-1185">Reference proteome</keyword>
<dbReference type="Pfam" id="PF00583">
    <property type="entry name" value="Acetyltransf_1"/>
    <property type="match status" value="1"/>
</dbReference>
<dbReference type="CDD" id="cd04301">
    <property type="entry name" value="NAT_SF"/>
    <property type="match status" value="1"/>
</dbReference>
<reference evidence="2 3" key="1">
    <citation type="submission" date="2016-10" db="EMBL/GenBank/DDBJ databases">
        <authorList>
            <person name="de Groot N.N."/>
        </authorList>
    </citation>
    <scope>NUCLEOTIDE SEQUENCE [LARGE SCALE GENOMIC DNA]</scope>
    <source>
        <strain evidence="2 3">DSM 20581</strain>
    </source>
</reference>
<gene>
    <name evidence="2" type="ORF">SAMN04488506_0138</name>
</gene>
<protein>
    <submittedName>
        <fullName evidence="2">Acetyltransferase (GNAT) family protein</fullName>
    </submittedName>
</protein>
<keyword evidence="2" id="KW-0808">Transferase</keyword>
<proteinExistence type="predicted"/>
<dbReference type="InterPro" id="IPR016181">
    <property type="entry name" value="Acyl_CoA_acyltransferase"/>
</dbReference>
<dbReference type="AlphaFoldDB" id="A0A1I5UQV9"/>